<feature type="compositionally biased region" description="Low complexity" evidence="16">
    <location>
        <begin position="27"/>
        <end position="37"/>
    </location>
</feature>
<name>A0A8H5FYI0_9AGAR</name>
<dbReference type="InterPro" id="IPR015424">
    <property type="entry name" value="PyrdxlP-dep_Trfase"/>
</dbReference>
<dbReference type="GO" id="GO:0019544">
    <property type="term" value="P:L-arginine catabolic process to L-glutamate"/>
    <property type="evidence" value="ECO:0007669"/>
    <property type="project" value="TreeGrafter"/>
</dbReference>
<evidence type="ECO:0000256" key="11">
    <source>
        <dbReference type="ARBA" id="ARBA00023136"/>
    </source>
</evidence>
<reference evidence="19 20" key="1">
    <citation type="journal article" date="2020" name="ISME J.">
        <title>Uncovering the hidden diversity of litter-decomposition mechanisms in mushroom-forming fungi.</title>
        <authorList>
            <person name="Floudas D."/>
            <person name="Bentzer J."/>
            <person name="Ahren D."/>
            <person name="Johansson T."/>
            <person name="Persson P."/>
            <person name="Tunlid A."/>
        </authorList>
    </citation>
    <scope>NUCLEOTIDE SEQUENCE [LARGE SCALE GENOMIC DNA]</scope>
    <source>
        <strain evidence="19 20">CBS 146.42</strain>
    </source>
</reference>
<dbReference type="InterPro" id="IPR015421">
    <property type="entry name" value="PyrdxlP-dep_Trfase_major"/>
</dbReference>
<comment type="subcellular location">
    <subcellularLocation>
        <location evidence="2">Membrane</location>
        <topology evidence="2">Multi-pass membrane protein</topology>
    </subcellularLocation>
</comment>
<organism evidence="19 20">
    <name type="scientific">Leucocoprinus leucothites</name>
    <dbReference type="NCBI Taxonomy" id="201217"/>
    <lineage>
        <taxon>Eukaryota</taxon>
        <taxon>Fungi</taxon>
        <taxon>Dikarya</taxon>
        <taxon>Basidiomycota</taxon>
        <taxon>Agaricomycotina</taxon>
        <taxon>Agaricomycetes</taxon>
        <taxon>Agaricomycetidae</taxon>
        <taxon>Agaricales</taxon>
        <taxon>Agaricineae</taxon>
        <taxon>Agaricaceae</taxon>
        <taxon>Leucocoprinus</taxon>
    </lineage>
</organism>
<evidence type="ECO:0000313" key="19">
    <source>
        <dbReference type="EMBL" id="KAF5353473.1"/>
    </source>
</evidence>
<dbReference type="FunFam" id="3.90.1150.10:FF:000152">
    <property type="entry name" value="Ornithine aminotransferase"/>
    <property type="match status" value="1"/>
</dbReference>
<evidence type="ECO:0000256" key="5">
    <source>
        <dbReference type="ARBA" id="ARBA00012924"/>
    </source>
</evidence>
<dbReference type="GO" id="GO:0010121">
    <property type="term" value="P:L-arginine catabolic process to proline via ornithine"/>
    <property type="evidence" value="ECO:0007669"/>
    <property type="project" value="TreeGrafter"/>
</dbReference>
<dbReference type="InterPro" id="IPR001594">
    <property type="entry name" value="Palmitoyltrfase_DHHC"/>
</dbReference>
<evidence type="ECO:0000256" key="10">
    <source>
        <dbReference type="ARBA" id="ARBA00022989"/>
    </source>
</evidence>
<dbReference type="Pfam" id="PF01529">
    <property type="entry name" value="DHHC"/>
    <property type="match status" value="1"/>
</dbReference>
<keyword evidence="11 17" id="KW-0472">Membrane</keyword>
<dbReference type="EMBL" id="JAACJO010000010">
    <property type="protein sequence ID" value="KAF5353473.1"/>
    <property type="molecule type" value="Genomic_DNA"/>
</dbReference>
<gene>
    <name evidence="19" type="ORF">D9756_008039</name>
</gene>
<keyword evidence="20" id="KW-1185">Reference proteome</keyword>
<evidence type="ECO:0000256" key="2">
    <source>
        <dbReference type="ARBA" id="ARBA00004141"/>
    </source>
</evidence>
<feature type="domain" description="Palmitoyltransferase DHHC" evidence="18">
    <location>
        <begin position="389"/>
        <end position="510"/>
    </location>
</feature>
<evidence type="ECO:0000256" key="6">
    <source>
        <dbReference type="ARBA" id="ARBA00022576"/>
    </source>
</evidence>
<evidence type="ECO:0000256" key="1">
    <source>
        <dbReference type="ARBA" id="ARBA00001933"/>
    </source>
</evidence>
<keyword evidence="6" id="KW-0032">Aminotransferase</keyword>
<dbReference type="Gene3D" id="3.90.1150.10">
    <property type="entry name" value="Aspartate Aminotransferase, domain 1"/>
    <property type="match status" value="1"/>
</dbReference>
<evidence type="ECO:0000256" key="4">
    <source>
        <dbReference type="ARBA" id="ARBA00008954"/>
    </source>
</evidence>
<feature type="compositionally biased region" description="Basic and acidic residues" evidence="16">
    <location>
        <begin position="186"/>
        <end position="195"/>
    </location>
</feature>
<feature type="compositionally biased region" description="Polar residues" evidence="16">
    <location>
        <begin position="1"/>
        <end position="11"/>
    </location>
</feature>
<evidence type="ECO:0000259" key="18">
    <source>
        <dbReference type="Pfam" id="PF01529"/>
    </source>
</evidence>
<feature type="compositionally biased region" description="Basic residues" evidence="16">
    <location>
        <begin position="12"/>
        <end position="25"/>
    </location>
</feature>
<feature type="region of interest" description="Disordered" evidence="16">
    <location>
        <begin position="245"/>
        <end position="275"/>
    </location>
</feature>
<dbReference type="NCBIfam" id="TIGR01885">
    <property type="entry name" value="Orn_aminotrans"/>
    <property type="match status" value="1"/>
</dbReference>
<keyword evidence="8 17" id="KW-0812">Transmembrane</keyword>
<dbReference type="PROSITE" id="PS00600">
    <property type="entry name" value="AA_TRANSFER_CLASS_3"/>
    <property type="match status" value="1"/>
</dbReference>
<dbReference type="PANTHER" id="PTHR11986">
    <property type="entry name" value="AMINOTRANSFERASE CLASS III"/>
    <property type="match status" value="1"/>
</dbReference>
<dbReference type="InterPro" id="IPR010164">
    <property type="entry name" value="Orn_aminotrans"/>
</dbReference>
<evidence type="ECO:0000256" key="16">
    <source>
        <dbReference type="SAM" id="MobiDB-lite"/>
    </source>
</evidence>
<dbReference type="InterPro" id="IPR005814">
    <property type="entry name" value="Aminotrans_3"/>
</dbReference>
<dbReference type="InterPro" id="IPR015422">
    <property type="entry name" value="PyrdxlP-dep_Trfase_small"/>
</dbReference>
<dbReference type="GO" id="GO:0042802">
    <property type="term" value="F:identical protein binding"/>
    <property type="evidence" value="ECO:0007669"/>
    <property type="project" value="TreeGrafter"/>
</dbReference>
<comment type="catalytic activity">
    <reaction evidence="15">
        <text>L-cysteinyl-[protein] + hexadecanoyl-CoA = S-hexadecanoyl-L-cysteinyl-[protein] + CoA</text>
        <dbReference type="Rhea" id="RHEA:36683"/>
        <dbReference type="Rhea" id="RHEA-COMP:10131"/>
        <dbReference type="Rhea" id="RHEA-COMP:11032"/>
        <dbReference type="ChEBI" id="CHEBI:29950"/>
        <dbReference type="ChEBI" id="CHEBI:57287"/>
        <dbReference type="ChEBI" id="CHEBI:57379"/>
        <dbReference type="ChEBI" id="CHEBI:74151"/>
        <dbReference type="EC" id="2.3.1.225"/>
    </reaction>
</comment>
<dbReference type="GO" id="GO:0019706">
    <property type="term" value="F:protein-cysteine S-palmitoyltransferase activity"/>
    <property type="evidence" value="ECO:0007669"/>
    <property type="project" value="UniProtKB-EC"/>
</dbReference>
<dbReference type="GO" id="GO:0030170">
    <property type="term" value="F:pyridoxal phosphate binding"/>
    <property type="evidence" value="ECO:0007669"/>
    <property type="project" value="InterPro"/>
</dbReference>
<evidence type="ECO:0000256" key="3">
    <source>
        <dbReference type="ARBA" id="ARBA00004998"/>
    </source>
</evidence>
<dbReference type="GO" id="GO:0005737">
    <property type="term" value="C:cytoplasm"/>
    <property type="evidence" value="ECO:0007669"/>
    <property type="project" value="TreeGrafter"/>
</dbReference>
<keyword evidence="10 17" id="KW-1133">Transmembrane helix</keyword>
<evidence type="ECO:0000256" key="17">
    <source>
        <dbReference type="SAM" id="Phobius"/>
    </source>
</evidence>
<dbReference type="PROSITE" id="PS50216">
    <property type="entry name" value="DHHC"/>
    <property type="match status" value="1"/>
</dbReference>
<comment type="caution">
    <text evidence="19">The sequence shown here is derived from an EMBL/GenBank/DDBJ whole genome shotgun (WGS) entry which is preliminary data.</text>
</comment>
<dbReference type="GO" id="GO:0004587">
    <property type="term" value="F:ornithine aminotransferase activity"/>
    <property type="evidence" value="ECO:0007669"/>
    <property type="project" value="UniProtKB-EC"/>
</dbReference>
<keyword evidence="13" id="KW-0449">Lipoprotein</keyword>
<accession>A0A8H5FYI0</accession>
<evidence type="ECO:0000256" key="7">
    <source>
        <dbReference type="ARBA" id="ARBA00022679"/>
    </source>
</evidence>
<dbReference type="Pfam" id="PF00202">
    <property type="entry name" value="Aminotran_3"/>
    <property type="match status" value="1"/>
</dbReference>
<comment type="cofactor">
    <cofactor evidence="1">
        <name>pyridoxal 5'-phosphate</name>
        <dbReference type="ChEBI" id="CHEBI:597326"/>
    </cofactor>
</comment>
<dbReference type="Proteomes" id="UP000559027">
    <property type="component" value="Unassembled WGS sequence"/>
</dbReference>
<dbReference type="SUPFAM" id="SSF53383">
    <property type="entry name" value="PLP-dependent transferases"/>
    <property type="match status" value="1"/>
</dbReference>
<dbReference type="OrthoDB" id="10261433at2759"/>
<feature type="region of interest" description="Disordered" evidence="16">
    <location>
        <begin position="1"/>
        <end position="42"/>
    </location>
</feature>
<dbReference type="GO" id="GO:0016020">
    <property type="term" value="C:membrane"/>
    <property type="evidence" value="ECO:0007669"/>
    <property type="project" value="UniProtKB-SubCell"/>
</dbReference>
<evidence type="ECO:0000256" key="13">
    <source>
        <dbReference type="ARBA" id="ARBA00023288"/>
    </source>
</evidence>
<dbReference type="GO" id="GO:0055129">
    <property type="term" value="P:L-proline biosynthetic process"/>
    <property type="evidence" value="ECO:0007669"/>
    <property type="project" value="UniProtKB-UniPathway"/>
</dbReference>
<evidence type="ECO:0000256" key="8">
    <source>
        <dbReference type="ARBA" id="ARBA00022692"/>
    </source>
</evidence>
<keyword evidence="9" id="KW-0663">Pyridoxal phosphate</keyword>
<dbReference type="Gene3D" id="3.40.640.10">
    <property type="entry name" value="Type I PLP-dependent aspartate aminotransferase-like (Major domain)"/>
    <property type="match status" value="1"/>
</dbReference>
<evidence type="ECO:0000256" key="9">
    <source>
        <dbReference type="ARBA" id="ARBA00022898"/>
    </source>
</evidence>
<protein>
    <recommendedName>
        <fullName evidence="5">ornithine aminotransferase</fullName>
        <ecNumber evidence="5">2.6.1.13</ecNumber>
    </recommendedName>
    <alternativeName>
        <fullName evidence="14">Ornithine--oxo-acid aminotransferase</fullName>
    </alternativeName>
</protein>
<evidence type="ECO:0000256" key="12">
    <source>
        <dbReference type="ARBA" id="ARBA00023139"/>
    </source>
</evidence>
<feature type="compositionally biased region" description="Basic and acidic residues" evidence="16">
    <location>
        <begin position="245"/>
        <end position="258"/>
    </location>
</feature>
<dbReference type="UniPathway" id="UPA00098">
    <property type="reaction ID" value="UER00358"/>
</dbReference>
<feature type="transmembrane region" description="Helical" evidence="17">
    <location>
        <begin position="434"/>
        <end position="462"/>
    </location>
</feature>
<dbReference type="EC" id="2.6.1.13" evidence="5"/>
<feature type="region of interest" description="Disordered" evidence="16">
    <location>
        <begin position="289"/>
        <end position="344"/>
    </location>
</feature>
<proteinExistence type="inferred from homology"/>
<keyword evidence="7" id="KW-0808">Transferase</keyword>
<keyword evidence="12" id="KW-0564">Palmitate</keyword>
<feature type="region of interest" description="Disordered" evidence="16">
    <location>
        <begin position="186"/>
        <end position="228"/>
    </location>
</feature>
<feature type="transmembrane region" description="Helical" evidence="17">
    <location>
        <begin position="117"/>
        <end position="137"/>
    </location>
</feature>
<dbReference type="FunFam" id="3.40.640.10:FF:000011">
    <property type="entry name" value="Ornithine aminotransferase"/>
    <property type="match status" value="1"/>
</dbReference>
<evidence type="ECO:0000256" key="15">
    <source>
        <dbReference type="ARBA" id="ARBA00048048"/>
    </source>
</evidence>
<dbReference type="InterPro" id="IPR049704">
    <property type="entry name" value="Aminotrans_3_PPA_site"/>
</dbReference>
<comment type="pathway">
    <text evidence="3">Amino-acid biosynthesis; L-proline biosynthesis; L-glutamate 5-semialdehyde from L-ornithine: step 1/1.</text>
</comment>
<dbReference type="CDD" id="cd00610">
    <property type="entry name" value="OAT_like"/>
    <property type="match status" value="1"/>
</dbReference>
<feature type="transmembrane region" description="Helical" evidence="17">
    <location>
        <begin position="474"/>
        <end position="499"/>
    </location>
</feature>
<sequence>MPGPTPTSTHSQRQHKFRRPSRLRHNTASAASTSATSGDLDHAPVMSQHQCCGVVEEAALQAREKRANRTTPQPWIVRKLAVFLTLGIMGYAGYVYIGRFCISAINRTGQSATGRPTAIVLLPIFCVLYLWMIWAYIKVILTSPGYAKDYEPQCPQPGFDQPDTRHSDYDLENSLTHYNAGLDFPKSSHEFDPTRTHRYNKPSYSSTSSHHPARGDRVHAPEPIAGPSYEDIVLRTSIQGRSVSLERLRQTTNHEDARASGATLPEEVDDGGVGEGRLRTPFEPPFTIFLPEDHEHSQGKTTSQRDGQTLEMGTLGGCEPRNNRPQAPAREVPPLATTPEKSRHDKSSWKALFFPCAAFYSKQRVAPREKREITVRRRPPTIPILHPAHRYCFRDQIVKPYRAHHCRNCGTCVLKFDHHCPWIGQCVGARNHKFFLNFCLAAMIFTLYVLGTLVGFNVSAWVSTSSTSHVDSQVIVISSLALLFSLFTSVLTWTHIILIMRGQTTVESMTIHSMKEREGAELTREYGICSFSVKREARKQWNEEWGDLDSEGNIWWTGSKKQGWIDVMGSNPLGWIPCRVFGRFAQKITTMFGYDMVLPMNTGAEAVETSVKLARKWAYEKKGVPEGKAIVLSVSGNFHGRTLGIISMSTDPDSRTGFGPYLQGVGPVYEDSGVKKTIRYGVIEDLERALELYGENVAAFLVEPIQGEAGIIVPEQGYLARVQELCKRHNVLLICDEIQTGLCRTGKLLACEYEDICPDIVLLGKALSGGVYPVSAVLANRDVMLCIKPGEHGSTYGGNPLGCAVAMTALDVLVDEKLADRAMRLGEIFRSGIQSLNSPLVECVRGRGLLNAVVIDEKKSTKGRTAWQLCLLLKSRGVLAKPTHNNIIRFAPPLVIDEEDLKKAVRIIGEALADLDVVETIPGDDAH</sequence>
<dbReference type="PANTHER" id="PTHR11986:SF18">
    <property type="entry name" value="ORNITHINE AMINOTRANSFERASE, MITOCHONDRIAL"/>
    <property type="match status" value="1"/>
</dbReference>
<dbReference type="AlphaFoldDB" id="A0A8H5FYI0"/>
<dbReference type="InterPro" id="IPR050103">
    <property type="entry name" value="Class-III_PLP-dep_AT"/>
</dbReference>
<evidence type="ECO:0000313" key="20">
    <source>
        <dbReference type="Proteomes" id="UP000559027"/>
    </source>
</evidence>
<comment type="similarity">
    <text evidence="4">Belongs to the class-III pyridoxal-phosphate-dependent aminotransferase family.</text>
</comment>
<feature type="transmembrane region" description="Helical" evidence="17">
    <location>
        <begin position="75"/>
        <end position="97"/>
    </location>
</feature>
<evidence type="ECO:0000256" key="14">
    <source>
        <dbReference type="ARBA" id="ARBA00030587"/>
    </source>
</evidence>